<evidence type="ECO:0000256" key="2">
    <source>
        <dbReference type="SAM" id="MobiDB-lite"/>
    </source>
</evidence>
<evidence type="ECO:0008006" key="6">
    <source>
        <dbReference type="Google" id="ProtNLM"/>
    </source>
</evidence>
<comment type="similarity">
    <text evidence="1">Belongs to the ustYa family.</text>
</comment>
<evidence type="ECO:0000313" key="4">
    <source>
        <dbReference type="EMBL" id="OQO06255.1"/>
    </source>
</evidence>
<dbReference type="InterPro" id="IPR021765">
    <property type="entry name" value="UstYa-like"/>
</dbReference>
<feature type="compositionally biased region" description="Polar residues" evidence="2">
    <location>
        <begin position="30"/>
        <end position="45"/>
    </location>
</feature>
<dbReference type="OrthoDB" id="3687641at2759"/>
<keyword evidence="3" id="KW-0812">Transmembrane</keyword>
<proteinExistence type="inferred from homology"/>
<dbReference type="InParanoid" id="A0A1V8T4B7"/>
<feature type="transmembrane region" description="Helical" evidence="3">
    <location>
        <begin position="71"/>
        <end position="90"/>
    </location>
</feature>
<dbReference type="Proteomes" id="UP000192596">
    <property type="component" value="Unassembled WGS sequence"/>
</dbReference>
<organism evidence="4 5">
    <name type="scientific">Cryoendolithus antarcticus</name>
    <dbReference type="NCBI Taxonomy" id="1507870"/>
    <lineage>
        <taxon>Eukaryota</taxon>
        <taxon>Fungi</taxon>
        <taxon>Dikarya</taxon>
        <taxon>Ascomycota</taxon>
        <taxon>Pezizomycotina</taxon>
        <taxon>Dothideomycetes</taxon>
        <taxon>Dothideomycetidae</taxon>
        <taxon>Cladosporiales</taxon>
        <taxon>Cladosporiaceae</taxon>
        <taxon>Cryoendolithus</taxon>
    </lineage>
</organism>
<dbReference type="GO" id="GO:0043386">
    <property type="term" value="P:mycotoxin biosynthetic process"/>
    <property type="evidence" value="ECO:0007669"/>
    <property type="project" value="InterPro"/>
</dbReference>
<dbReference type="AlphaFoldDB" id="A0A1V8T4B7"/>
<keyword evidence="3" id="KW-1133">Transmembrane helix</keyword>
<dbReference type="PANTHER" id="PTHR33365">
    <property type="entry name" value="YALI0B05434P"/>
    <property type="match status" value="1"/>
</dbReference>
<reference evidence="5" key="1">
    <citation type="submission" date="2017-03" db="EMBL/GenBank/DDBJ databases">
        <title>Genomes of endolithic fungi from Antarctica.</title>
        <authorList>
            <person name="Coleine C."/>
            <person name="Masonjones S."/>
            <person name="Stajich J.E."/>
        </authorList>
    </citation>
    <scope>NUCLEOTIDE SEQUENCE [LARGE SCALE GENOMIC DNA]</scope>
    <source>
        <strain evidence="5">CCFEE 5527</strain>
    </source>
</reference>
<dbReference type="PANTHER" id="PTHR33365:SF13">
    <property type="entry name" value="TAT PATHWAY SIGNAL SEQUENCE"/>
    <property type="match status" value="1"/>
</dbReference>
<keyword evidence="3" id="KW-0472">Membrane</keyword>
<feature type="region of interest" description="Disordered" evidence="2">
    <location>
        <begin position="21"/>
        <end position="45"/>
    </location>
</feature>
<comment type="caution">
    <text evidence="4">The sequence shown here is derived from an EMBL/GenBank/DDBJ whole genome shotgun (WGS) entry which is preliminary data.</text>
</comment>
<dbReference type="EMBL" id="NAJO01000017">
    <property type="protein sequence ID" value="OQO06255.1"/>
    <property type="molecule type" value="Genomic_DNA"/>
</dbReference>
<accession>A0A1V8T4B7</accession>
<dbReference type="Pfam" id="PF11807">
    <property type="entry name" value="UstYa"/>
    <property type="match status" value="1"/>
</dbReference>
<evidence type="ECO:0000256" key="1">
    <source>
        <dbReference type="ARBA" id="ARBA00035112"/>
    </source>
</evidence>
<name>A0A1V8T4B7_9PEZI</name>
<keyword evidence="5" id="KW-1185">Reference proteome</keyword>
<evidence type="ECO:0000256" key="3">
    <source>
        <dbReference type="SAM" id="Phobius"/>
    </source>
</evidence>
<gene>
    <name evidence="4" type="ORF">B0A48_08843</name>
</gene>
<sequence>MQSSSKRVKAIFSIPLPRESRSLYDPLNAGDSSESFDQASEKLSNGRSVEELSTGCHCQQRRQSWTTAQKLLWAGATLSTVAVLTAVIALTTQPSCISQVAQPSPLLHDLEIKYHDQLYNGSFLKENVYRGLAGPKTDAAWEALGVNYRAAVVPEAQAEAAGMSRDKVRISAEFGGGYPANVEGLHHLHCLNLLRQSLYYNFEHYQALGKGAFKNQPHIVQKHVTHCLDIVRQQLMCTVDIGLLGQVWYQPPDKQYPEAFVDFNTKHRCRNFDEVREWARVRQVPEEPPLDYLAPPEEGQRIWSEIP</sequence>
<protein>
    <recommendedName>
        <fullName evidence="6">Tat pathway signal sequence</fullName>
    </recommendedName>
</protein>
<dbReference type="STRING" id="1507870.A0A1V8T4B7"/>
<evidence type="ECO:0000313" key="5">
    <source>
        <dbReference type="Proteomes" id="UP000192596"/>
    </source>
</evidence>